<sequence>MLCLRYVYGSGHACTHSAHTAPQVHIGKGAWGGRVIAGVFEDCCLAYHPHIRLTVLRRAQYYLRQDVSGSCNLPAVMTMSPHISCINQHKMGWTFLYHERHPAALAAPARDLQAKSHA</sequence>
<dbReference type="STRING" id="9402.L5KC52"/>
<dbReference type="AlphaFoldDB" id="L5KC52"/>
<dbReference type="GO" id="GO:0006955">
    <property type="term" value="P:immune response"/>
    <property type="evidence" value="ECO:0007669"/>
    <property type="project" value="InterPro"/>
</dbReference>
<proteinExistence type="predicted"/>
<evidence type="ECO:0000259" key="2">
    <source>
        <dbReference type="Pfam" id="PF00048"/>
    </source>
</evidence>
<dbReference type="Gene3D" id="2.40.50.40">
    <property type="match status" value="1"/>
</dbReference>
<reference evidence="4" key="1">
    <citation type="journal article" date="2013" name="Science">
        <title>Comparative analysis of bat genomes provides insight into the evolution of flight and immunity.</title>
        <authorList>
            <person name="Zhang G."/>
            <person name="Cowled C."/>
            <person name="Shi Z."/>
            <person name="Huang Z."/>
            <person name="Bishop-Lilly K.A."/>
            <person name="Fang X."/>
            <person name="Wynne J.W."/>
            <person name="Xiong Z."/>
            <person name="Baker M.L."/>
            <person name="Zhao W."/>
            <person name="Tachedjian M."/>
            <person name="Zhu Y."/>
            <person name="Zhou P."/>
            <person name="Jiang X."/>
            <person name="Ng J."/>
            <person name="Yang L."/>
            <person name="Wu L."/>
            <person name="Xiao J."/>
            <person name="Feng Y."/>
            <person name="Chen Y."/>
            <person name="Sun X."/>
            <person name="Zhang Y."/>
            <person name="Marsh G.A."/>
            <person name="Crameri G."/>
            <person name="Broder C.C."/>
            <person name="Frey K.G."/>
            <person name="Wang L.F."/>
            <person name="Wang J."/>
        </authorList>
    </citation>
    <scope>NUCLEOTIDE SEQUENCE [LARGE SCALE GENOMIC DNA]</scope>
</reference>
<dbReference type="EMBL" id="KB030936">
    <property type="protein sequence ID" value="ELK08078.1"/>
    <property type="molecule type" value="Genomic_DNA"/>
</dbReference>
<dbReference type="GO" id="GO:0005615">
    <property type="term" value="C:extracellular space"/>
    <property type="evidence" value="ECO:0007669"/>
    <property type="project" value="UniProtKB-KW"/>
</dbReference>
<evidence type="ECO:0000256" key="1">
    <source>
        <dbReference type="ARBA" id="ARBA00022514"/>
    </source>
</evidence>
<dbReference type="InterPro" id="IPR036048">
    <property type="entry name" value="Interleukin_8-like_sf"/>
</dbReference>
<evidence type="ECO:0000313" key="4">
    <source>
        <dbReference type="Proteomes" id="UP000010552"/>
    </source>
</evidence>
<name>L5KC52_PTEAL</name>
<dbReference type="GO" id="GO:0008009">
    <property type="term" value="F:chemokine activity"/>
    <property type="evidence" value="ECO:0007669"/>
    <property type="project" value="InterPro"/>
</dbReference>
<dbReference type="Pfam" id="PF00048">
    <property type="entry name" value="IL8"/>
    <property type="match status" value="1"/>
</dbReference>
<dbReference type="SUPFAM" id="SSF54117">
    <property type="entry name" value="Interleukin 8-like chemokines"/>
    <property type="match status" value="1"/>
</dbReference>
<evidence type="ECO:0000313" key="3">
    <source>
        <dbReference type="EMBL" id="ELK08078.1"/>
    </source>
</evidence>
<keyword evidence="1" id="KW-0202">Cytokine</keyword>
<gene>
    <name evidence="3" type="ORF">PAL_GLEAN10002110</name>
</gene>
<feature type="domain" description="Chemokine interleukin-8-like" evidence="2">
    <location>
        <begin position="41"/>
        <end position="89"/>
    </location>
</feature>
<accession>L5KC52</accession>
<organism evidence="3 4">
    <name type="scientific">Pteropus alecto</name>
    <name type="common">Black flying fox</name>
    <dbReference type="NCBI Taxonomy" id="9402"/>
    <lineage>
        <taxon>Eukaryota</taxon>
        <taxon>Metazoa</taxon>
        <taxon>Chordata</taxon>
        <taxon>Craniata</taxon>
        <taxon>Vertebrata</taxon>
        <taxon>Euteleostomi</taxon>
        <taxon>Mammalia</taxon>
        <taxon>Eutheria</taxon>
        <taxon>Laurasiatheria</taxon>
        <taxon>Chiroptera</taxon>
        <taxon>Yinpterochiroptera</taxon>
        <taxon>Pteropodoidea</taxon>
        <taxon>Pteropodidae</taxon>
        <taxon>Pteropodinae</taxon>
        <taxon>Pteropus</taxon>
    </lineage>
</organism>
<dbReference type="Proteomes" id="UP000010552">
    <property type="component" value="Unassembled WGS sequence"/>
</dbReference>
<protein>
    <submittedName>
        <fullName evidence="3">C-C motif chemokine 25</fullName>
    </submittedName>
</protein>
<dbReference type="InParanoid" id="L5KC52"/>
<keyword evidence="4" id="KW-1185">Reference proteome</keyword>
<dbReference type="InterPro" id="IPR001811">
    <property type="entry name" value="Chemokine_IL8-like_dom"/>
</dbReference>